<feature type="transmembrane region" description="Helical" evidence="2">
    <location>
        <begin position="196"/>
        <end position="218"/>
    </location>
</feature>
<keyword evidence="4" id="KW-1185">Reference proteome</keyword>
<dbReference type="Proteomes" id="UP000289184">
    <property type="component" value="Unassembled WGS sequence"/>
</dbReference>
<feature type="transmembrane region" description="Helical" evidence="2">
    <location>
        <begin position="108"/>
        <end position="130"/>
    </location>
</feature>
<feature type="transmembrane region" description="Helical" evidence="2">
    <location>
        <begin position="165"/>
        <end position="184"/>
    </location>
</feature>
<proteinExistence type="predicted"/>
<organism evidence="3 4">
    <name type="scientific">Achromobacter agilis</name>
    <dbReference type="NCBI Taxonomy" id="1353888"/>
    <lineage>
        <taxon>Bacteria</taxon>
        <taxon>Pseudomonadati</taxon>
        <taxon>Pseudomonadota</taxon>
        <taxon>Betaproteobacteria</taxon>
        <taxon>Burkholderiales</taxon>
        <taxon>Alcaligenaceae</taxon>
        <taxon>Achromobacter</taxon>
    </lineage>
</organism>
<evidence type="ECO:0008006" key="5">
    <source>
        <dbReference type="Google" id="ProtNLM"/>
    </source>
</evidence>
<dbReference type="NCBIfam" id="NF037970">
    <property type="entry name" value="vanZ_1"/>
    <property type="match status" value="1"/>
</dbReference>
<keyword evidence="2" id="KW-0812">Transmembrane</keyword>
<keyword evidence="2" id="KW-1133">Transmembrane helix</keyword>
<dbReference type="EMBL" id="UFQB01000030">
    <property type="protein sequence ID" value="SSW71597.1"/>
    <property type="molecule type" value="Genomic_DNA"/>
</dbReference>
<protein>
    <recommendedName>
        <fullName evidence="5">VanZ-like domain-containing protein</fullName>
    </recommendedName>
</protein>
<sequence length="224" mass="23647">MAEYEEPPRRTRSARLLPPEGAHSALGRPGDGTVPPRRTRSARLLPPEGALSALGRPGGGTVPPRRTRSARLLPPEGAHSALGRPGGGTVPPRRPDREPFWRPGMARVCLPAAGLFFLVLVTVGNLPGLASEMSDAFGDKRLHLAAYAFLTGLIYASVNRRPGLVALLAVSALGALDESIQYLFPYRQADFLDLLADISAAGATVISLHIGTAAFGSFRAVTKS</sequence>
<reference evidence="3 4" key="1">
    <citation type="submission" date="2018-07" db="EMBL/GenBank/DDBJ databases">
        <authorList>
            <person name="Peeters C."/>
        </authorList>
    </citation>
    <scope>NUCLEOTIDE SEQUENCE [LARGE SCALE GENOMIC DNA]</scope>
    <source>
        <strain evidence="3 4">LMG 3411</strain>
    </source>
</reference>
<name>A0A446CUQ8_9BURK</name>
<feature type="transmembrane region" description="Helical" evidence="2">
    <location>
        <begin position="142"/>
        <end position="158"/>
    </location>
</feature>
<accession>A0A446CUQ8</accession>
<evidence type="ECO:0000256" key="2">
    <source>
        <dbReference type="SAM" id="Phobius"/>
    </source>
</evidence>
<keyword evidence="2" id="KW-0472">Membrane</keyword>
<gene>
    <name evidence="3" type="ORF">AGI3411_05226</name>
</gene>
<dbReference type="AlphaFoldDB" id="A0A446CUQ8"/>
<evidence type="ECO:0000313" key="4">
    <source>
        <dbReference type="Proteomes" id="UP000289184"/>
    </source>
</evidence>
<feature type="region of interest" description="Disordered" evidence="1">
    <location>
        <begin position="1"/>
        <end position="98"/>
    </location>
</feature>
<evidence type="ECO:0000313" key="3">
    <source>
        <dbReference type="EMBL" id="SSW71597.1"/>
    </source>
</evidence>
<evidence type="ECO:0000256" key="1">
    <source>
        <dbReference type="SAM" id="MobiDB-lite"/>
    </source>
</evidence>